<keyword evidence="3 5" id="KW-0547">Nucleotide-binding</keyword>
<feature type="binding site" evidence="5">
    <location>
        <position position="150"/>
    </location>
    <ligand>
        <name>Zn(2+)</name>
        <dbReference type="ChEBI" id="CHEBI:29105"/>
        <note>structural</note>
    </ligand>
</feature>
<accession>A0A0B5FRE7</accession>
<feature type="binding site" evidence="5">
    <location>
        <position position="171"/>
    </location>
    <ligand>
        <name>AMP</name>
        <dbReference type="ChEBI" id="CHEBI:456215"/>
    </ligand>
</feature>
<evidence type="ECO:0000313" key="9">
    <source>
        <dbReference type="EMBL" id="AJF07219.1"/>
    </source>
</evidence>
<name>A0A0B5FRE7_9BACT</name>
<dbReference type="HOGENOM" id="CLU_032354_1_2_7"/>
<dbReference type="PANTHER" id="PTHR23359">
    <property type="entry name" value="NUCLEOTIDE KINASE"/>
    <property type="match status" value="1"/>
</dbReference>
<dbReference type="Pfam" id="PF05191">
    <property type="entry name" value="ADK_lid"/>
    <property type="match status" value="1"/>
</dbReference>
<dbReference type="AlphaFoldDB" id="A0A0B5FRE7"/>
<dbReference type="GO" id="GO:0044209">
    <property type="term" value="P:AMP salvage"/>
    <property type="evidence" value="ECO:0007669"/>
    <property type="project" value="UniProtKB-UniRule"/>
</dbReference>
<keyword evidence="5" id="KW-0963">Cytoplasm</keyword>
<keyword evidence="5" id="KW-0479">Metal-binding</keyword>
<dbReference type="OrthoDB" id="9805030at2"/>
<sequence>MKLILLGPPGAGKGTQAQMLMEKFSIPQISTGDILRSAVKNATPMGVKAKEYMDAGALVPDDVVVGIVRERLQQADCANGFILDGFPRTVPQADALTDTLDELSLGLDAVISLEVDTDALVSRLTGRRTCPSCGKGYHVDFDPPSKGGVCDACGGNLVQRDDDREETIRKRLDVYREQTAPLVDYYRKGGLLVEVDGMAGIDEVGRQILSILEAR</sequence>
<dbReference type="NCBIfam" id="TIGR01351">
    <property type="entry name" value="adk"/>
    <property type="match status" value="1"/>
</dbReference>
<dbReference type="UniPathway" id="UPA00588">
    <property type="reaction ID" value="UER00649"/>
</dbReference>
<feature type="binding site" evidence="5">
    <location>
        <position position="36"/>
    </location>
    <ligand>
        <name>AMP</name>
        <dbReference type="ChEBI" id="CHEBI:456215"/>
    </ligand>
</feature>
<protein>
    <recommendedName>
        <fullName evidence="5 7">Adenylate kinase</fullName>
        <shortName evidence="5">AK</shortName>
        <ecNumber evidence="5 7">2.7.4.3</ecNumber>
    </recommendedName>
    <alternativeName>
        <fullName evidence="5">ATP-AMP transphosphorylase</fullName>
    </alternativeName>
    <alternativeName>
        <fullName evidence="5">ATP:AMP phosphotransferase</fullName>
    </alternativeName>
    <alternativeName>
        <fullName evidence="5">Adenylate monophosphate kinase</fullName>
    </alternativeName>
</protein>
<dbReference type="PROSITE" id="PS00113">
    <property type="entry name" value="ADENYLATE_KINASE"/>
    <property type="match status" value="1"/>
</dbReference>
<feature type="region of interest" description="LID" evidence="5">
    <location>
        <begin position="126"/>
        <end position="163"/>
    </location>
</feature>
<dbReference type="NCBIfam" id="NF001380">
    <property type="entry name" value="PRK00279.1-2"/>
    <property type="match status" value="1"/>
</dbReference>
<dbReference type="NCBIfam" id="NF011100">
    <property type="entry name" value="PRK14527.1"/>
    <property type="match status" value="1"/>
</dbReference>
<feature type="binding site" evidence="5">
    <location>
        <position position="127"/>
    </location>
    <ligand>
        <name>ATP</name>
        <dbReference type="ChEBI" id="CHEBI:30616"/>
    </ligand>
</feature>
<feature type="binding site" evidence="5">
    <location>
        <begin position="10"/>
        <end position="15"/>
    </location>
    <ligand>
        <name>ATP</name>
        <dbReference type="ChEBI" id="CHEBI:30616"/>
    </ligand>
</feature>
<dbReference type="STRING" id="483547.GSUB_12545"/>
<dbReference type="GO" id="GO:0008270">
    <property type="term" value="F:zinc ion binding"/>
    <property type="evidence" value="ECO:0007669"/>
    <property type="project" value="UniProtKB-UniRule"/>
</dbReference>
<dbReference type="Proteomes" id="UP000035036">
    <property type="component" value="Chromosome"/>
</dbReference>
<comment type="pathway">
    <text evidence="5">Purine metabolism; AMP biosynthesis via salvage pathway; AMP from ADP: step 1/1.</text>
</comment>
<evidence type="ECO:0000256" key="2">
    <source>
        <dbReference type="ARBA" id="ARBA00022727"/>
    </source>
</evidence>
<feature type="domain" description="Adenylate kinase active site lid" evidence="8">
    <location>
        <begin position="127"/>
        <end position="162"/>
    </location>
</feature>
<evidence type="ECO:0000256" key="4">
    <source>
        <dbReference type="ARBA" id="ARBA00022777"/>
    </source>
</evidence>
<comment type="subcellular location">
    <subcellularLocation>
        <location evidence="5 7">Cytoplasm</location>
    </subcellularLocation>
</comment>
<comment type="caution">
    <text evidence="5">Lacks conserved residue(s) required for the propagation of feature annotation.</text>
</comment>
<dbReference type="Gene3D" id="3.40.50.300">
    <property type="entry name" value="P-loop containing nucleotide triphosphate hydrolases"/>
    <property type="match status" value="1"/>
</dbReference>
<dbReference type="FunFam" id="3.40.50.300:FF:000106">
    <property type="entry name" value="Adenylate kinase mitochondrial"/>
    <property type="match status" value="1"/>
</dbReference>
<dbReference type="NCBIfam" id="NF001379">
    <property type="entry name" value="PRK00279.1-1"/>
    <property type="match status" value="1"/>
</dbReference>
<dbReference type="GO" id="GO:0005737">
    <property type="term" value="C:cytoplasm"/>
    <property type="evidence" value="ECO:0007669"/>
    <property type="project" value="UniProtKB-SubCell"/>
</dbReference>
<comment type="subunit">
    <text evidence="5 7">Monomer.</text>
</comment>
<keyword evidence="1 5" id="KW-0808">Transferase</keyword>
<evidence type="ECO:0000256" key="6">
    <source>
        <dbReference type="RuleBase" id="RU003330"/>
    </source>
</evidence>
<reference evidence="9 10" key="1">
    <citation type="journal article" date="2015" name="Genome Announc.">
        <title>Genomes of Geoalkalibacter ferrihydriticus Z-0531T and Geoalkalibacter subterraneus Red1T, Two Haloalkaliphilic Metal-Reducing Deltaproteobacteria.</title>
        <authorList>
            <person name="Badalamenti J.P."/>
            <person name="Krajmalnik-Brown R."/>
            <person name="Torres C.I."/>
            <person name="Bond D.R."/>
        </authorList>
    </citation>
    <scope>NUCLEOTIDE SEQUENCE [LARGE SCALE GENOMIC DNA]</scope>
    <source>
        <strain evidence="9 10">Red1</strain>
    </source>
</reference>
<dbReference type="NCBIfam" id="NF001381">
    <property type="entry name" value="PRK00279.1-3"/>
    <property type="match status" value="1"/>
</dbReference>
<evidence type="ECO:0000313" key="10">
    <source>
        <dbReference type="Proteomes" id="UP000035036"/>
    </source>
</evidence>
<comment type="catalytic activity">
    <reaction evidence="5 7">
        <text>AMP + ATP = 2 ADP</text>
        <dbReference type="Rhea" id="RHEA:12973"/>
        <dbReference type="ChEBI" id="CHEBI:30616"/>
        <dbReference type="ChEBI" id="CHEBI:456215"/>
        <dbReference type="ChEBI" id="CHEBI:456216"/>
        <dbReference type="EC" id="2.7.4.3"/>
    </reaction>
</comment>
<evidence type="ECO:0000256" key="1">
    <source>
        <dbReference type="ARBA" id="ARBA00022679"/>
    </source>
</evidence>
<keyword evidence="2 5" id="KW-0545">Nucleotide biosynthesis</keyword>
<dbReference type="HAMAP" id="MF_00235">
    <property type="entry name" value="Adenylate_kinase_Adk"/>
    <property type="match status" value="1"/>
</dbReference>
<feature type="binding site" evidence="5">
    <location>
        <position position="130"/>
    </location>
    <ligand>
        <name>Zn(2+)</name>
        <dbReference type="ChEBI" id="CHEBI:29105"/>
        <note>structural</note>
    </ligand>
</feature>
<dbReference type="EC" id="2.7.4.3" evidence="5 7"/>
<evidence type="ECO:0000256" key="3">
    <source>
        <dbReference type="ARBA" id="ARBA00022741"/>
    </source>
</evidence>
<evidence type="ECO:0000256" key="5">
    <source>
        <dbReference type="HAMAP-Rule" id="MF_00235"/>
    </source>
</evidence>
<dbReference type="KEGG" id="gsb:GSUB_12545"/>
<feature type="region of interest" description="NMP" evidence="5">
    <location>
        <begin position="30"/>
        <end position="59"/>
    </location>
</feature>
<comment type="function">
    <text evidence="5">Catalyzes the reversible transfer of the terminal phosphate group between ATP and AMP. Plays an important role in cellular energy homeostasis and in adenine nucleotide metabolism.</text>
</comment>
<dbReference type="PRINTS" id="PR00094">
    <property type="entry name" value="ADENYLTKNASE"/>
</dbReference>
<dbReference type="InterPro" id="IPR027417">
    <property type="entry name" value="P-loop_NTPase"/>
</dbReference>
<keyword evidence="4 5" id="KW-0418">Kinase</keyword>
<feature type="binding site" evidence="5">
    <location>
        <position position="160"/>
    </location>
    <ligand>
        <name>AMP</name>
        <dbReference type="ChEBI" id="CHEBI:456215"/>
    </ligand>
</feature>
<dbReference type="EMBL" id="CP010311">
    <property type="protein sequence ID" value="AJF07219.1"/>
    <property type="molecule type" value="Genomic_DNA"/>
</dbReference>
<evidence type="ECO:0000259" key="8">
    <source>
        <dbReference type="Pfam" id="PF05191"/>
    </source>
</evidence>
<comment type="similarity">
    <text evidence="5 6">Belongs to the adenylate kinase family.</text>
</comment>
<dbReference type="GO" id="GO:0005524">
    <property type="term" value="F:ATP binding"/>
    <property type="evidence" value="ECO:0007669"/>
    <property type="project" value="UniProtKB-UniRule"/>
</dbReference>
<feature type="binding site" evidence="5">
    <location>
        <begin position="57"/>
        <end position="59"/>
    </location>
    <ligand>
        <name>AMP</name>
        <dbReference type="ChEBI" id="CHEBI:456215"/>
    </ligand>
</feature>
<keyword evidence="5 7" id="KW-0067">ATP-binding</keyword>
<feature type="binding site" evidence="5">
    <location>
        <position position="133"/>
    </location>
    <ligand>
        <name>Zn(2+)</name>
        <dbReference type="ChEBI" id="CHEBI:29105"/>
        <note>structural</note>
    </ligand>
</feature>
<proteinExistence type="inferred from homology"/>
<keyword evidence="5" id="KW-0862">Zinc</keyword>
<keyword evidence="10" id="KW-1185">Reference proteome</keyword>
<feature type="binding site" evidence="5">
    <location>
        <position position="92"/>
    </location>
    <ligand>
        <name>AMP</name>
        <dbReference type="ChEBI" id="CHEBI:456215"/>
    </ligand>
</feature>
<dbReference type="RefSeq" id="WP_040201067.1">
    <property type="nucleotide sequence ID" value="NZ_CP010311.1"/>
</dbReference>
<dbReference type="CDD" id="cd01428">
    <property type="entry name" value="ADK"/>
    <property type="match status" value="1"/>
</dbReference>
<dbReference type="InterPro" id="IPR006259">
    <property type="entry name" value="Adenyl_kin_sub"/>
</dbReference>
<feature type="binding site" evidence="5">
    <location>
        <position position="199"/>
    </location>
    <ligand>
        <name>ATP</name>
        <dbReference type="ChEBI" id="CHEBI:30616"/>
    </ligand>
</feature>
<feature type="binding site" evidence="5">
    <location>
        <position position="153"/>
    </location>
    <ligand>
        <name>Zn(2+)</name>
        <dbReference type="ChEBI" id="CHEBI:29105"/>
        <note>structural</note>
    </ligand>
</feature>
<feature type="binding site" evidence="5">
    <location>
        <position position="31"/>
    </location>
    <ligand>
        <name>AMP</name>
        <dbReference type="ChEBI" id="CHEBI:456215"/>
    </ligand>
</feature>
<dbReference type="InterPro" id="IPR033690">
    <property type="entry name" value="Adenylat_kinase_CS"/>
</dbReference>
<feature type="binding site" evidence="5">
    <location>
        <begin position="85"/>
        <end position="88"/>
    </location>
    <ligand>
        <name>AMP</name>
        <dbReference type="ChEBI" id="CHEBI:456215"/>
    </ligand>
</feature>
<dbReference type="GO" id="GO:0004017">
    <property type="term" value="F:AMP kinase activity"/>
    <property type="evidence" value="ECO:0007669"/>
    <property type="project" value="UniProtKB-UniRule"/>
</dbReference>
<gene>
    <name evidence="5" type="primary">adk</name>
    <name evidence="9" type="ORF">GSUB_12545</name>
</gene>
<evidence type="ECO:0000256" key="7">
    <source>
        <dbReference type="RuleBase" id="RU003331"/>
    </source>
</evidence>
<organism evidence="9 10">
    <name type="scientific">Geoalkalibacter subterraneus</name>
    <dbReference type="NCBI Taxonomy" id="483547"/>
    <lineage>
        <taxon>Bacteria</taxon>
        <taxon>Pseudomonadati</taxon>
        <taxon>Thermodesulfobacteriota</taxon>
        <taxon>Desulfuromonadia</taxon>
        <taxon>Desulfuromonadales</taxon>
        <taxon>Geoalkalibacteraceae</taxon>
        <taxon>Geoalkalibacter</taxon>
    </lineage>
</organism>
<dbReference type="Pfam" id="PF00406">
    <property type="entry name" value="ADK"/>
    <property type="match status" value="1"/>
</dbReference>
<comment type="domain">
    <text evidence="5">Consists of three domains, a large central CORE domain and two small peripheral domains, NMPbind and LID, which undergo movements during catalysis. The LID domain closes over the site of phosphoryl transfer upon ATP binding. Assembling and dissambling the active center during each catalytic cycle provides an effective means to prevent ATP hydrolysis. Some bacteria have evolved a zinc-coordinating structure that stabilizes the LID domain.</text>
</comment>
<dbReference type="InterPro" id="IPR007862">
    <property type="entry name" value="Adenylate_kinase_lid-dom"/>
</dbReference>
<dbReference type="SUPFAM" id="SSF52540">
    <property type="entry name" value="P-loop containing nucleoside triphosphate hydrolases"/>
    <property type="match status" value="1"/>
</dbReference>
<dbReference type="InterPro" id="IPR000850">
    <property type="entry name" value="Adenylat/UMP-CMP_kin"/>
</dbReference>